<dbReference type="Pfam" id="PF13191">
    <property type="entry name" value="AAA_16"/>
    <property type="match status" value="1"/>
</dbReference>
<protein>
    <submittedName>
        <fullName evidence="4">AAA family ATPase</fullName>
    </submittedName>
</protein>
<dbReference type="InterPro" id="IPR041664">
    <property type="entry name" value="AAA_16"/>
</dbReference>
<dbReference type="Proteomes" id="UP001056035">
    <property type="component" value="Chromosome"/>
</dbReference>
<dbReference type="EMBL" id="CP098502">
    <property type="protein sequence ID" value="UTI65168.1"/>
    <property type="molecule type" value="Genomic_DNA"/>
</dbReference>
<gene>
    <name evidence="4" type="ORF">NBH00_02905</name>
</gene>
<organism evidence="4 5">
    <name type="scientific">Paraconexibacter antarcticus</name>
    <dbReference type="NCBI Taxonomy" id="2949664"/>
    <lineage>
        <taxon>Bacteria</taxon>
        <taxon>Bacillati</taxon>
        <taxon>Actinomycetota</taxon>
        <taxon>Thermoleophilia</taxon>
        <taxon>Solirubrobacterales</taxon>
        <taxon>Paraconexibacteraceae</taxon>
        <taxon>Paraconexibacter</taxon>
    </lineage>
</organism>
<dbReference type="Gene3D" id="1.25.40.10">
    <property type="entry name" value="Tetratricopeptide repeat domain"/>
    <property type="match status" value="1"/>
</dbReference>
<dbReference type="InterPro" id="IPR000792">
    <property type="entry name" value="Tscrpt_reg_LuxR_C"/>
</dbReference>
<reference evidence="4 5" key="1">
    <citation type="submission" date="2022-06" db="EMBL/GenBank/DDBJ databases">
        <title>Paraconexibacter antarcticus.</title>
        <authorList>
            <person name="Kim C.S."/>
        </authorList>
    </citation>
    <scope>NUCLEOTIDE SEQUENCE [LARGE SCALE GENOMIC DNA]</scope>
    <source>
        <strain evidence="4 5">02-257</strain>
    </source>
</reference>
<dbReference type="SUPFAM" id="SSF52540">
    <property type="entry name" value="P-loop containing nucleoside triphosphate hydrolases"/>
    <property type="match status" value="1"/>
</dbReference>
<dbReference type="CDD" id="cd06170">
    <property type="entry name" value="LuxR_C_like"/>
    <property type="match status" value="1"/>
</dbReference>
<dbReference type="Pfam" id="PF00196">
    <property type="entry name" value="GerE"/>
    <property type="match status" value="1"/>
</dbReference>
<keyword evidence="5" id="KW-1185">Reference proteome</keyword>
<dbReference type="PANTHER" id="PTHR16305">
    <property type="entry name" value="TESTICULAR SOLUBLE ADENYLYL CYCLASE"/>
    <property type="match status" value="1"/>
</dbReference>
<dbReference type="PROSITE" id="PS50043">
    <property type="entry name" value="HTH_LUXR_2"/>
    <property type="match status" value="1"/>
</dbReference>
<dbReference type="SUPFAM" id="SSF48452">
    <property type="entry name" value="TPR-like"/>
    <property type="match status" value="1"/>
</dbReference>
<dbReference type="Gene3D" id="3.40.50.300">
    <property type="entry name" value="P-loop containing nucleotide triphosphate hydrolases"/>
    <property type="match status" value="1"/>
</dbReference>
<evidence type="ECO:0000313" key="4">
    <source>
        <dbReference type="EMBL" id="UTI65168.1"/>
    </source>
</evidence>
<evidence type="ECO:0000313" key="5">
    <source>
        <dbReference type="Proteomes" id="UP001056035"/>
    </source>
</evidence>
<evidence type="ECO:0000256" key="2">
    <source>
        <dbReference type="ARBA" id="ARBA00022840"/>
    </source>
</evidence>
<dbReference type="InterPro" id="IPR027417">
    <property type="entry name" value="P-loop_NTPase"/>
</dbReference>
<evidence type="ECO:0000256" key="1">
    <source>
        <dbReference type="ARBA" id="ARBA00022741"/>
    </source>
</evidence>
<accession>A0ABY5DT23</accession>
<dbReference type="RefSeq" id="WP_254571855.1">
    <property type="nucleotide sequence ID" value="NZ_CP098502.1"/>
</dbReference>
<name>A0ABY5DT23_9ACTN</name>
<dbReference type="InterPro" id="IPR016032">
    <property type="entry name" value="Sig_transdc_resp-reg_C-effctor"/>
</dbReference>
<keyword evidence="1" id="KW-0547">Nucleotide-binding</keyword>
<dbReference type="SUPFAM" id="SSF46894">
    <property type="entry name" value="C-terminal effector domain of the bipartite response regulators"/>
    <property type="match status" value="1"/>
</dbReference>
<dbReference type="PANTHER" id="PTHR16305:SF35">
    <property type="entry name" value="TRANSCRIPTIONAL ACTIVATOR DOMAIN"/>
    <property type="match status" value="1"/>
</dbReference>
<evidence type="ECO:0000259" key="3">
    <source>
        <dbReference type="PROSITE" id="PS50043"/>
    </source>
</evidence>
<keyword evidence="2" id="KW-0067">ATP-binding</keyword>
<dbReference type="InterPro" id="IPR011990">
    <property type="entry name" value="TPR-like_helical_dom_sf"/>
</dbReference>
<dbReference type="Gene3D" id="1.10.10.10">
    <property type="entry name" value="Winged helix-like DNA-binding domain superfamily/Winged helix DNA-binding domain"/>
    <property type="match status" value="1"/>
</dbReference>
<feature type="domain" description="HTH luxR-type" evidence="3">
    <location>
        <begin position="845"/>
        <end position="910"/>
    </location>
</feature>
<dbReference type="SMART" id="SM00421">
    <property type="entry name" value="HTH_LUXR"/>
    <property type="match status" value="1"/>
</dbReference>
<dbReference type="InterPro" id="IPR036388">
    <property type="entry name" value="WH-like_DNA-bd_sf"/>
</dbReference>
<dbReference type="PRINTS" id="PR00038">
    <property type="entry name" value="HTHLUXR"/>
</dbReference>
<proteinExistence type="predicted"/>
<sequence length="915" mass="97498">MRLYERDLEIETIDRRLVTGGLLLVEGPAGIGKSSLLSEAARRGLATRRVLQARGTLLEVNYAFGVARQLFESALRGSERSRLLAGAAGAAAAAVDPHTTNGAADAAGFAVLRGLAALTINIAERGPLLLVVDDLQWADTPSLRFVAFLARRLDGPDIALAVGVRTGEAGAADELLEDVRSEHTTSVLRPTTLSQTATTALVHERDPHADAATCIECHAATGGNPLLVTEVARAIDEGLDPIAAAASGIGPGVRRRIENADPCALGVARAAAVLGDGATLARIATLAATDAVDVGRAITALTEAEVLTKTPEPYTFTHPLVQAAVLESLDTGERIALHRLAAATLEAEGEAGERIAAHLLATPGTADPQVVARLRHVAAEALNRGAARSAVPLLRRALAEPPARTERCDVLRELATAERLVGDAAAVAHLRTAQSLAADAHARAGLARDLAMAQYDLSYYEDAAQTLSTALREAPEDLDPRARDTLRVDLLTVALQASSIDADQLLSDIGRGPASADPAVMIALRIASLALRLLDGPVADTLPELEQILRDTPPSPERLDVHTPLWFALVLCERFDVVREMLDEVEASGGGWMRRQFALNLARARLEHRLGDLDAALATHEANLEIGLDNRTGTLFTLAGLVSVCVDRGDIPRALSALSTADIPASRTESHLSWMHWAVGRALAAAGDDVAAARAFDAGCAIQRGFPDDRTPVWEEGGADRIACSIRLGREREARADVEHTLAVARRAELRGLEGIALRLRGVLDSDSDSLETSVQLLEQTPMRLELARSLCELGSARRRAGQRTQARAPLRRALDLAHACGARPLADRARQELTLAGARPRRDAETGRDALTAAERRVARLVASGRTNRETAQELFITVKTVEGHVAHIFRKLDIHRRTDLPAALDADREPMEP</sequence>